<dbReference type="Proteomes" id="UP000648663">
    <property type="component" value="Unassembled WGS sequence"/>
</dbReference>
<sequence length="84" mass="9272">MMGSGAGMGWMLIFGLLLIVGLTLVVVVVVRAIGGGVHRKAGPTHADDRPRRSRAREVLDERYARGELTTEEYRARLTALEEHE</sequence>
<name>A0ABQ2GCY6_9ACTN</name>
<evidence type="ECO:0000259" key="1">
    <source>
        <dbReference type="Pfam" id="PF09851"/>
    </source>
</evidence>
<dbReference type="EMBL" id="BMMI01000021">
    <property type="protein sequence ID" value="GGL86050.1"/>
    <property type="molecule type" value="Genomic_DNA"/>
</dbReference>
<evidence type="ECO:0000313" key="2">
    <source>
        <dbReference type="EMBL" id="GGL86050.1"/>
    </source>
</evidence>
<dbReference type="Pfam" id="PF09851">
    <property type="entry name" value="SHOCT"/>
    <property type="match status" value="1"/>
</dbReference>
<comment type="caution">
    <text evidence="2">The sequence shown here is derived from an EMBL/GenBank/DDBJ whole genome shotgun (WGS) entry which is preliminary data.</text>
</comment>
<evidence type="ECO:0000313" key="3">
    <source>
        <dbReference type="Proteomes" id="UP000648663"/>
    </source>
</evidence>
<keyword evidence="3" id="KW-1185">Reference proteome</keyword>
<proteinExistence type="predicted"/>
<reference evidence="3" key="1">
    <citation type="journal article" date="2019" name="Int. J. Syst. Evol. Microbiol.">
        <title>The Global Catalogue of Microorganisms (GCM) 10K type strain sequencing project: providing services to taxonomists for standard genome sequencing and annotation.</title>
        <authorList>
            <consortium name="The Broad Institute Genomics Platform"/>
            <consortium name="The Broad Institute Genome Sequencing Center for Infectious Disease"/>
            <person name="Wu L."/>
            <person name="Ma J."/>
        </authorList>
    </citation>
    <scope>NUCLEOTIDE SEQUENCE [LARGE SCALE GENOMIC DNA]</scope>
    <source>
        <strain evidence="3">CGMCC 4.5581</strain>
    </source>
</reference>
<feature type="domain" description="SHOCT" evidence="1">
    <location>
        <begin position="56"/>
        <end position="80"/>
    </location>
</feature>
<dbReference type="InterPro" id="IPR018649">
    <property type="entry name" value="SHOCT"/>
</dbReference>
<protein>
    <recommendedName>
        <fullName evidence="1">SHOCT domain-containing protein</fullName>
    </recommendedName>
</protein>
<organism evidence="2 3">
    <name type="scientific">Modestobacter marinus</name>
    <dbReference type="NCBI Taxonomy" id="477641"/>
    <lineage>
        <taxon>Bacteria</taxon>
        <taxon>Bacillati</taxon>
        <taxon>Actinomycetota</taxon>
        <taxon>Actinomycetes</taxon>
        <taxon>Geodermatophilales</taxon>
        <taxon>Geodermatophilaceae</taxon>
        <taxon>Modestobacter</taxon>
    </lineage>
</organism>
<gene>
    <name evidence="2" type="ORF">GCM10011589_48110</name>
</gene>
<accession>A0ABQ2GCY6</accession>